<keyword evidence="2" id="KW-1185">Reference proteome</keyword>
<reference evidence="1 2" key="1">
    <citation type="submission" date="2024-04" db="EMBL/GenBank/DDBJ databases">
        <title>Isolation of an actinomycete strain from pig manure.</title>
        <authorList>
            <person name="Gong T."/>
            <person name="Yu Z."/>
            <person name="An M."/>
            <person name="Wei C."/>
            <person name="Yang W."/>
            <person name="Liu L."/>
        </authorList>
    </citation>
    <scope>NUCLEOTIDE SEQUENCE [LARGE SCALE GENOMIC DNA]</scope>
    <source>
        <strain evidence="1 2">ZF39</strain>
    </source>
</reference>
<dbReference type="Proteomes" id="UP001442841">
    <property type="component" value="Chromosome"/>
</dbReference>
<dbReference type="EMBL" id="CP154795">
    <property type="protein sequence ID" value="XAN07483.1"/>
    <property type="molecule type" value="Genomic_DNA"/>
</dbReference>
<gene>
    <name evidence="1" type="ORF">AADG42_09315</name>
</gene>
<accession>A0ABZ3FN61</accession>
<dbReference type="SUPFAM" id="SSF55729">
    <property type="entry name" value="Acyl-CoA N-acyltransferases (Nat)"/>
    <property type="match status" value="1"/>
</dbReference>
<evidence type="ECO:0008006" key="3">
    <source>
        <dbReference type="Google" id="ProtNLM"/>
    </source>
</evidence>
<sequence>MDMRHARFGDISALVAFNGAVGKQEWQQILNDPWVTVTIAEDADGWLGWITYTVDELRQIVVRDDLWGSDLVAELYGEGYRHWRTAAIERARAWVAEDDPLREFLEAERWRPTGRTRRIPSRPHQFMTELMLEPVAKTG</sequence>
<evidence type="ECO:0000313" key="2">
    <source>
        <dbReference type="Proteomes" id="UP001442841"/>
    </source>
</evidence>
<evidence type="ECO:0000313" key="1">
    <source>
        <dbReference type="EMBL" id="XAN07483.1"/>
    </source>
</evidence>
<dbReference type="RefSeq" id="WP_425308944.1">
    <property type="nucleotide sequence ID" value="NZ_CP154795.1"/>
</dbReference>
<name>A0ABZ3FN61_9ACTN</name>
<dbReference type="InterPro" id="IPR016181">
    <property type="entry name" value="Acyl_CoA_acyltransferase"/>
</dbReference>
<protein>
    <recommendedName>
        <fullName evidence="3">N-acetyltransferase domain-containing protein</fullName>
    </recommendedName>
</protein>
<proteinExistence type="predicted"/>
<dbReference type="Gene3D" id="3.40.630.30">
    <property type="match status" value="1"/>
</dbReference>
<organism evidence="1 2">
    <name type="scientific">Ammonicoccus fulvus</name>
    <dbReference type="NCBI Taxonomy" id="3138240"/>
    <lineage>
        <taxon>Bacteria</taxon>
        <taxon>Bacillati</taxon>
        <taxon>Actinomycetota</taxon>
        <taxon>Actinomycetes</taxon>
        <taxon>Propionibacteriales</taxon>
        <taxon>Propionibacteriaceae</taxon>
        <taxon>Ammonicoccus</taxon>
    </lineage>
</organism>